<dbReference type="InterPro" id="IPR036291">
    <property type="entry name" value="NAD(P)-bd_dom_sf"/>
</dbReference>
<comment type="cofactor">
    <cofactor evidence="2 8">
        <name>NAD(+)</name>
        <dbReference type="ChEBI" id="CHEBI:57540"/>
    </cofactor>
</comment>
<comment type="caution">
    <text evidence="10">The sequence shown here is derived from an EMBL/GenBank/DDBJ whole genome shotgun (WGS) entry which is preliminary data.</text>
</comment>
<evidence type="ECO:0000256" key="5">
    <source>
        <dbReference type="ARBA" id="ARBA00016977"/>
    </source>
</evidence>
<organism evidence="10 11">
    <name type="scientific">Streptomyces mimosae</name>
    <dbReference type="NCBI Taxonomy" id="2586635"/>
    <lineage>
        <taxon>Bacteria</taxon>
        <taxon>Bacillati</taxon>
        <taxon>Actinomycetota</taxon>
        <taxon>Actinomycetes</taxon>
        <taxon>Kitasatosporales</taxon>
        <taxon>Streptomycetaceae</taxon>
        <taxon>Streptomyces</taxon>
    </lineage>
</organism>
<evidence type="ECO:0000256" key="8">
    <source>
        <dbReference type="RuleBase" id="RU004473"/>
    </source>
</evidence>
<dbReference type="Gene3D" id="3.90.25.10">
    <property type="entry name" value="UDP-galactose 4-epimerase, domain 1"/>
    <property type="match status" value="1"/>
</dbReference>
<evidence type="ECO:0000256" key="2">
    <source>
        <dbReference type="ARBA" id="ARBA00001911"/>
    </source>
</evidence>
<feature type="domain" description="NAD(P)-binding" evidence="9">
    <location>
        <begin position="5"/>
        <end position="303"/>
    </location>
</feature>
<evidence type="ECO:0000256" key="1">
    <source>
        <dbReference type="ARBA" id="ARBA00001539"/>
    </source>
</evidence>
<evidence type="ECO:0000256" key="6">
    <source>
        <dbReference type="ARBA" id="ARBA00023027"/>
    </source>
</evidence>
<dbReference type="OrthoDB" id="9801785at2"/>
<gene>
    <name evidence="10" type="primary">rfbB</name>
    <name evidence="10" type="ORF">FH607_007170</name>
</gene>
<evidence type="ECO:0000256" key="3">
    <source>
        <dbReference type="ARBA" id="ARBA00008178"/>
    </source>
</evidence>
<evidence type="ECO:0000259" key="9">
    <source>
        <dbReference type="Pfam" id="PF16363"/>
    </source>
</evidence>
<dbReference type="NCBIfam" id="TIGR01181">
    <property type="entry name" value="dTDP_gluc_dehyt"/>
    <property type="match status" value="1"/>
</dbReference>
<dbReference type="InterPro" id="IPR005888">
    <property type="entry name" value="dTDP_Gluc_deHydtase"/>
</dbReference>
<keyword evidence="6" id="KW-0520">NAD</keyword>
<dbReference type="PANTHER" id="PTHR43000">
    <property type="entry name" value="DTDP-D-GLUCOSE 4,6-DEHYDRATASE-RELATED"/>
    <property type="match status" value="1"/>
</dbReference>
<dbReference type="SUPFAM" id="SSF51735">
    <property type="entry name" value="NAD(P)-binding Rossmann-fold domains"/>
    <property type="match status" value="1"/>
</dbReference>
<dbReference type="CDD" id="cd05246">
    <property type="entry name" value="dTDP_GD_SDR_e"/>
    <property type="match status" value="1"/>
</dbReference>
<dbReference type="AlphaFoldDB" id="A0A5N6AHS8"/>
<sequence length="343" mass="37837">MEKVLVTGGAGFIGSHFVKRLLAAEDIERVTVLDALTYAGHLENLGEAMLSESLTFVEGNILDGQLVDALVRQHTAIVHFAAESHVDRSFFQAGAFLTTNILGTHVLLRAALRFGVEKFVHVSTDEVYGPQLSGSAREDDPLRPTVPYAASKAGSDLVALSYQRTYGVPVCVTRSSNNYGPAQHPEKIIPLFVTSLLKGRSVTLHGEGQHVRNWLHVEDNCQGVELVLRRGIPGEVYNIGGGTDLTNVELTAHLLDMLGADWERVTYVPDRQANDIRYAMEWSKTAEQLGYRPTWDLREGLAQTVDWYRRNPDRWAPLLRNPRASRPEVALAPQPGEGAGHAR</sequence>
<protein>
    <recommendedName>
        <fullName evidence="5 8">dTDP-glucose 4,6-dehydratase</fullName>
        <ecNumber evidence="4 8">4.2.1.46</ecNumber>
    </recommendedName>
</protein>
<dbReference type="Proteomes" id="UP000314251">
    <property type="component" value="Unassembled WGS sequence"/>
</dbReference>
<dbReference type="Gene3D" id="3.40.50.720">
    <property type="entry name" value="NAD(P)-binding Rossmann-like Domain"/>
    <property type="match status" value="1"/>
</dbReference>
<evidence type="ECO:0000313" key="10">
    <source>
        <dbReference type="EMBL" id="KAB8167775.1"/>
    </source>
</evidence>
<keyword evidence="7 8" id="KW-0456">Lyase</keyword>
<reference evidence="10" key="1">
    <citation type="submission" date="2019-10" db="EMBL/GenBank/DDBJ databases">
        <title>Nonomuraea sp. nov., isolated from Phyllanthus amarus.</title>
        <authorList>
            <person name="Klykleung N."/>
            <person name="Tanasupawat S."/>
        </authorList>
    </citation>
    <scope>NUCLEOTIDE SEQUENCE [LARGE SCALE GENOMIC DNA]</scope>
    <source>
        <strain evidence="10">3MP-10</strain>
    </source>
</reference>
<dbReference type="InterPro" id="IPR016040">
    <property type="entry name" value="NAD(P)-bd_dom"/>
</dbReference>
<evidence type="ECO:0000256" key="4">
    <source>
        <dbReference type="ARBA" id="ARBA00011990"/>
    </source>
</evidence>
<dbReference type="Pfam" id="PF16363">
    <property type="entry name" value="GDP_Man_Dehyd"/>
    <property type="match status" value="1"/>
</dbReference>
<evidence type="ECO:0000313" key="11">
    <source>
        <dbReference type="Proteomes" id="UP000314251"/>
    </source>
</evidence>
<name>A0A5N6AHS8_9ACTN</name>
<dbReference type="RefSeq" id="WP_139666790.1">
    <property type="nucleotide sequence ID" value="NZ_VDLY02000004.1"/>
</dbReference>
<accession>A0A5N6AHS8</accession>
<evidence type="ECO:0000256" key="7">
    <source>
        <dbReference type="ARBA" id="ARBA00023239"/>
    </source>
</evidence>
<dbReference type="GO" id="GO:0008460">
    <property type="term" value="F:dTDP-glucose 4,6-dehydratase activity"/>
    <property type="evidence" value="ECO:0007669"/>
    <property type="project" value="UniProtKB-EC"/>
</dbReference>
<dbReference type="GO" id="GO:0009225">
    <property type="term" value="P:nucleotide-sugar metabolic process"/>
    <property type="evidence" value="ECO:0007669"/>
    <property type="project" value="InterPro"/>
</dbReference>
<comment type="catalytic activity">
    <reaction evidence="1 8">
        <text>dTDP-alpha-D-glucose = dTDP-4-dehydro-6-deoxy-alpha-D-glucose + H2O</text>
        <dbReference type="Rhea" id="RHEA:17221"/>
        <dbReference type="ChEBI" id="CHEBI:15377"/>
        <dbReference type="ChEBI" id="CHEBI:57477"/>
        <dbReference type="ChEBI" id="CHEBI:57649"/>
        <dbReference type="EC" id="4.2.1.46"/>
    </reaction>
</comment>
<dbReference type="EMBL" id="VDLY02000004">
    <property type="protein sequence ID" value="KAB8167775.1"/>
    <property type="molecule type" value="Genomic_DNA"/>
</dbReference>
<dbReference type="EC" id="4.2.1.46" evidence="4 8"/>
<proteinExistence type="inferred from homology"/>
<keyword evidence="11" id="KW-1185">Reference proteome</keyword>
<comment type="similarity">
    <text evidence="3 8">Belongs to the NAD(P)-dependent epimerase/dehydratase family. dTDP-glucose dehydratase subfamily.</text>
</comment>